<dbReference type="OrthoDB" id="3176171at2759"/>
<evidence type="ECO:0000313" key="1">
    <source>
        <dbReference type="EMBL" id="RNA09281.1"/>
    </source>
</evidence>
<dbReference type="EMBL" id="REGN01006494">
    <property type="protein sequence ID" value="RNA09281.1"/>
    <property type="molecule type" value="Genomic_DNA"/>
</dbReference>
<accession>A0A3M7QE35</accession>
<keyword evidence="2" id="KW-1185">Reference proteome</keyword>
<reference evidence="1 2" key="1">
    <citation type="journal article" date="2018" name="Sci. Rep.">
        <title>Genomic signatures of local adaptation to the degree of environmental predictability in rotifers.</title>
        <authorList>
            <person name="Franch-Gras L."/>
            <person name="Hahn C."/>
            <person name="Garcia-Roger E.M."/>
            <person name="Carmona M.J."/>
            <person name="Serra M."/>
            <person name="Gomez A."/>
        </authorList>
    </citation>
    <scope>NUCLEOTIDE SEQUENCE [LARGE SCALE GENOMIC DNA]</scope>
    <source>
        <strain evidence="1">HYR1</strain>
    </source>
</reference>
<gene>
    <name evidence="1" type="ORF">BpHYR1_054251</name>
</gene>
<dbReference type="STRING" id="10195.A0A3M7QE35"/>
<name>A0A3M7QE35_BRAPC</name>
<sequence>MGGDFSQKNVDCSKGIYALTARDVFKQVNGKFKGQLEVYCTFFDIYCGKIHWSLTLLRLNEIGLWDNLLFSLFPLDHFIPCFEGSIFNGSGSICCGSGSIEIAPIVSKFGTIIDCRSGSIEKIEIIEYILFTIKKISEARSRTSNYKTSLFNLNFVLVFTKKLTIIPLFSLTLSEARSRNLRVKTFFVSSSNK</sequence>
<protein>
    <submittedName>
        <fullName evidence="1">Kinesin-like</fullName>
    </submittedName>
</protein>
<comment type="caution">
    <text evidence="1">The sequence shown here is derived from an EMBL/GenBank/DDBJ whole genome shotgun (WGS) entry which is preliminary data.</text>
</comment>
<organism evidence="1 2">
    <name type="scientific">Brachionus plicatilis</name>
    <name type="common">Marine rotifer</name>
    <name type="synonym">Brachionus muelleri</name>
    <dbReference type="NCBI Taxonomy" id="10195"/>
    <lineage>
        <taxon>Eukaryota</taxon>
        <taxon>Metazoa</taxon>
        <taxon>Spiralia</taxon>
        <taxon>Gnathifera</taxon>
        <taxon>Rotifera</taxon>
        <taxon>Eurotatoria</taxon>
        <taxon>Monogononta</taxon>
        <taxon>Pseudotrocha</taxon>
        <taxon>Ploima</taxon>
        <taxon>Brachionidae</taxon>
        <taxon>Brachionus</taxon>
    </lineage>
</organism>
<proteinExistence type="predicted"/>
<dbReference type="AlphaFoldDB" id="A0A3M7QE35"/>
<evidence type="ECO:0000313" key="2">
    <source>
        <dbReference type="Proteomes" id="UP000276133"/>
    </source>
</evidence>
<dbReference type="Proteomes" id="UP000276133">
    <property type="component" value="Unassembled WGS sequence"/>
</dbReference>